<comment type="caution">
    <text evidence="1">The sequence shown here is derived from an EMBL/GenBank/DDBJ whole genome shotgun (WGS) entry which is preliminary data.</text>
</comment>
<evidence type="ECO:0000313" key="1">
    <source>
        <dbReference type="EMBL" id="KAJ1141332.1"/>
    </source>
</evidence>
<organism evidence="1 2">
    <name type="scientific">Pleurodeles waltl</name>
    <name type="common">Iberian ribbed newt</name>
    <dbReference type="NCBI Taxonomy" id="8319"/>
    <lineage>
        <taxon>Eukaryota</taxon>
        <taxon>Metazoa</taxon>
        <taxon>Chordata</taxon>
        <taxon>Craniata</taxon>
        <taxon>Vertebrata</taxon>
        <taxon>Euteleostomi</taxon>
        <taxon>Amphibia</taxon>
        <taxon>Batrachia</taxon>
        <taxon>Caudata</taxon>
        <taxon>Salamandroidea</taxon>
        <taxon>Salamandridae</taxon>
        <taxon>Pleurodelinae</taxon>
        <taxon>Pleurodeles</taxon>
    </lineage>
</organism>
<protein>
    <submittedName>
        <fullName evidence="1">Uncharacterized protein</fullName>
    </submittedName>
</protein>
<dbReference type="Proteomes" id="UP001066276">
    <property type="component" value="Chromosome 6"/>
</dbReference>
<sequence length="78" mass="8576">MWGLANPRRPLCSGYIGSDYSGSGSCVCSICNVRSVFSAMARWRLLLLLSQSFMVSDVQMLVGRVYDVCGAVLHQLEN</sequence>
<proteinExistence type="predicted"/>
<dbReference type="EMBL" id="JANPWB010000010">
    <property type="protein sequence ID" value="KAJ1141332.1"/>
    <property type="molecule type" value="Genomic_DNA"/>
</dbReference>
<gene>
    <name evidence="1" type="ORF">NDU88_007665</name>
</gene>
<evidence type="ECO:0000313" key="2">
    <source>
        <dbReference type="Proteomes" id="UP001066276"/>
    </source>
</evidence>
<reference evidence="1" key="1">
    <citation type="journal article" date="2022" name="bioRxiv">
        <title>Sequencing and chromosome-scale assembly of the giantPleurodeles waltlgenome.</title>
        <authorList>
            <person name="Brown T."/>
            <person name="Elewa A."/>
            <person name="Iarovenko S."/>
            <person name="Subramanian E."/>
            <person name="Araus A.J."/>
            <person name="Petzold A."/>
            <person name="Susuki M."/>
            <person name="Suzuki K.-i.T."/>
            <person name="Hayashi T."/>
            <person name="Toyoda A."/>
            <person name="Oliveira C."/>
            <person name="Osipova E."/>
            <person name="Leigh N.D."/>
            <person name="Simon A."/>
            <person name="Yun M.H."/>
        </authorList>
    </citation>
    <scope>NUCLEOTIDE SEQUENCE</scope>
    <source>
        <strain evidence="1">20211129_DDA</strain>
        <tissue evidence="1">Liver</tissue>
    </source>
</reference>
<accession>A0AAV7QPP0</accession>
<keyword evidence="2" id="KW-1185">Reference proteome</keyword>
<name>A0AAV7QPP0_PLEWA</name>
<dbReference type="AlphaFoldDB" id="A0AAV7QPP0"/>